<proteinExistence type="predicted"/>
<feature type="region of interest" description="Disordered" evidence="1">
    <location>
        <begin position="77"/>
        <end position="98"/>
    </location>
</feature>
<evidence type="ECO:0000256" key="1">
    <source>
        <dbReference type="SAM" id="MobiDB-lite"/>
    </source>
</evidence>
<gene>
    <name evidence="2" type="ORF">INT47_006511</name>
</gene>
<organism evidence="2 3">
    <name type="scientific">Mucor saturninus</name>
    <dbReference type="NCBI Taxonomy" id="64648"/>
    <lineage>
        <taxon>Eukaryota</taxon>
        <taxon>Fungi</taxon>
        <taxon>Fungi incertae sedis</taxon>
        <taxon>Mucoromycota</taxon>
        <taxon>Mucoromycotina</taxon>
        <taxon>Mucoromycetes</taxon>
        <taxon>Mucorales</taxon>
        <taxon>Mucorineae</taxon>
        <taxon>Mucoraceae</taxon>
        <taxon>Mucor</taxon>
    </lineage>
</organism>
<feature type="compositionally biased region" description="Basic residues" evidence="1">
    <location>
        <begin position="11"/>
        <end position="21"/>
    </location>
</feature>
<evidence type="ECO:0000313" key="3">
    <source>
        <dbReference type="Proteomes" id="UP000603453"/>
    </source>
</evidence>
<reference evidence="2" key="1">
    <citation type="submission" date="2020-12" db="EMBL/GenBank/DDBJ databases">
        <title>Metabolic potential, ecology and presence of endohyphal bacteria is reflected in genomic diversity of Mucoromycotina.</title>
        <authorList>
            <person name="Muszewska A."/>
            <person name="Okrasinska A."/>
            <person name="Steczkiewicz K."/>
            <person name="Drgas O."/>
            <person name="Orlowska M."/>
            <person name="Perlinska-Lenart U."/>
            <person name="Aleksandrzak-Piekarczyk T."/>
            <person name="Szatraj K."/>
            <person name="Zielenkiewicz U."/>
            <person name="Pilsyk S."/>
            <person name="Malc E."/>
            <person name="Mieczkowski P."/>
            <person name="Kruszewska J.S."/>
            <person name="Biernat P."/>
            <person name="Pawlowska J."/>
        </authorList>
    </citation>
    <scope>NUCLEOTIDE SEQUENCE</scope>
    <source>
        <strain evidence="2">WA0000017839</strain>
    </source>
</reference>
<dbReference type="EMBL" id="JAEPRD010000466">
    <property type="protein sequence ID" value="KAG2191166.1"/>
    <property type="molecule type" value="Genomic_DNA"/>
</dbReference>
<feature type="compositionally biased region" description="Polar residues" evidence="1">
    <location>
        <begin position="79"/>
        <end position="91"/>
    </location>
</feature>
<feature type="region of interest" description="Disordered" evidence="1">
    <location>
        <begin position="1"/>
        <end position="31"/>
    </location>
</feature>
<name>A0A8H7UM57_9FUNG</name>
<dbReference type="Proteomes" id="UP000603453">
    <property type="component" value="Unassembled WGS sequence"/>
</dbReference>
<protein>
    <submittedName>
        <fullName evidence="2">Uncharacterized protein</fullName>
    </submittedName>
</protein>
<dbReference type="AlphaFoldDB" id="A0A8H7UM57"/>
<feature type="compositionally biased region" description="Low complexity" evidence="1">
    <location>
        <begin position="1"/>
        <end position="10"/>
    </location>
</feature>
<evidence type="ECO:0000313" key="2">
    <source>
        <dbReference type="EMBL" id="KAG2191166.1"/>
    </source>
</evidence>
<keyword evidence="3" id="KW-1185">Reference proteome</keyword>
<dbReference type="OrthoDB" id="2297906at2759"/>
<sequence>MSQFISSSSKKTYKSTTKKSIGKTSGTRPAGTVMQTILPAPSNNAEQDGAVLSNLSALQTRLNESHVLLQQVHQGMESLKNSNGNSSQVSPHQAPPPQMYMKYRLPSVSRLIRSETRNVLVSTPLTMNEGALSSSNRPIADKVRMYIHQQPEGQPLASAVIEEKTRRHISYKLNRANTSPEKLAKRNQSSRRRTRKTRVLAAYKRLHLADRANLESKYGETVEDLLDKEMLSDIESDDEQREYTVYTPSNRHPLVEEYLGELKAQRSKEKKMKVIDFSSCPVESRHIELSKEQKARVAKWIATRQ</sequence>
<comment type="caution">
    <text evidence="2">The sequence shown here is derived from an EMBL/GenBank/DDBJ whole genome shotgun (WGS) entry which is preliminary data.</text>
</comment>
<accession>A0A8H7UM57</accession>